<feature type="region of interest" description="Disordered" evidence="4">
    <location>
        <begin position="533"/>
        <end position="553"/>
    </location>
</feature>
<dbReference type="Gene3D" id="3.40.50.1390">
    <property type="entry name" value="Resolvase, N-terminal catalytic domain"/>
    <property type="match status" value="1"/>
</dbReference>
<evidence type="ECO:0000256" key="1">
    <source>
        <dbReference type="ARBA" id="ARBA00023125"/>
    </source>
</evidence>
<dbReference type="RefSeq" id="WP_187814531.1">
    <property type="nucleotide sequence ID" value="NZ_JACTVJ010000007.1"/>
</dbReference>
<dbReference type="EMBL" id="JACTVJ010000007">
    <property type="protein sequence ID" value="MBC9714046.1"/>
    <property type="molecule type" value="Genomic_DNA"/>
</dbReference>
<evidence type="ECO:0000256" key="3">
    <source>
        <dbReference type="SAM" id="Coils"/>
    </source>
</evidence>
<feature type="compositionally biased region" description="Polar residues" evidence="4">
    <location>
        <begin position="544"/>
        <end position="553"/>
    </location>
</feature>
<keyword evidence="2" id="KW-0233">DNA recombination</keyword>
<dbReference type="SMART" id="SM00857">
    <property type="entry name" value="Resolvase"/>
    <property type="match status" value="1"/>
</dbReference>
<accession>A0ABR7SEW5</accession>
<keyword evidence="7" id="KW-1185">Reference proteome</keyword>
<name>A0ABR7SEW5_9ACTN</name>
<evidence type="ECO:0000259" key="5">
    <source>
        <dbReference type="PROSITE" id="PS51737"/>
    </source>
</evidence>
<dbReference type="InterPro" id="IPR038109">
    <property type="entry name" value="DNA_bind_recomb_sf"/>
</dbReference>
<keyword evidence="3" id="KW-0175">Coiled coil</keyword>
<evidence type="ECO:0000313" key="7">
    <source>
        <dbReference type="Proteomes" id="UP000642284"/>
    </source>
</evidence>
<sequence length="553" mass="62719">MPREIRKGLDESAFEGLDIDASDAGDLEPFIGYIRVSTWKEEKISPELQRDAIAQWAKRTGRRIVAWVEDLDVSGRHFKRKIMKCIESVEAGQARGVAVWRYSRFGRDRTGNAMNLARLQQAGGELESATEPVDASTAIGRFQRGMILEFGAFESDRAGEQWRETHDHRRYKLQLPAHGRRRFGYIWHRRYDPATGTLQKERYEADPDLGPVVADLYRDYVAGDGFSILCGKLNRAGHRTTQGRLWHTETLSRYMDSGFAAGLLRVHNPECRCRKTDGHCRNRIYIQGAQEELIDFDLWQAYLQRRKEVRETVPRSRTGIYELTSLVKCSGCKLGTALNAARRNGRNEPGFAYRCSLRAKAGATACDGILIHRTEVENEVFRWLTRVAAEGIDAAPSTAHHGPERDLAAEQAANIAARARTQAEIDKQRTALARLRAEHAANPDDFGPGEYEEAADLIREKRREAQALLDSIPETEPLPDRAEFIPLVIGTVEEWDTLDTRGRNMMLRKLIRRVAITRHGAGNENHEIAIHPVWEPDPWPAPQPTTRIEATER</sequence>
<dbReference type="PROSITE" id="PS51737">
    <property type="entry name" value="RECOMBINASE_DNA_BIND"/>
    <property type="match status" value="1"/>
</dbReference>
<organism evidence="6 7">
    <name type="scientific">Streptomyces polyasparticus</name>
    <dbReference type="NCBI Taxonomy" id="2767826"/>
    <lineage>
        <taxon>Bacteria</taxon>
        <taxon>Bacillati</taxon>
        <taxon>Actinomycetota</taxon>
        <taxon>Actinomycetes</taxon>
        <taxon>Kitasatosporales</taxon>
        <taxon>Streptomycetaceae</taxon>
        <taxon>Streptomyces</taxon>
    </lineage>
</organism>
<dbReference type="CDD" id="cd00338">
    <property type="entry name" value="Ser_Recombinase"/>
    <property type="match status" value="1"/>
</dbReference>
<dbReference type="Pfam" id="PF00239">
    <property type="entry name" value="Resolvase"/>
    <property type="match status" value="1"/>
</dbReference>
<reference evidence="6 7" key="1">
    <citation type="submission" date="2020-08" db="EMBL/GenBank/DDBJ databases">
        <title>Genemic of Streptomyces polyaspartic.</title>
        <authorList>
            <person name="Liu W."/>
        </authorList>
    </citation>
    <scope>NUCLEOTIDE SEQUENCE [LARGE SCALE GENOMIC DNA]</scope>
    <source>
        <strain evidence="6 7">TRM66268-LWL</strain>
    </source>
</reference>
<feature type="coiled-coil region" evidence="3">
    <location>
        <begin position="418"/>
        <end position="471"/>
    </location>
</feature>
<keyword evidence="1" id="KW-0238">DNA-binding</keyword>
<proteinExistence type="predicted"/>
<dbReference type="Pfam" id="PF07508">
    <property type="entry name" value="Recombinase"/>
    <property type="match status" value="1"/>
</dbReference>
<dbReference type="Gene3D" id="3.90.1750.20">
    <property type="entry name" value="Putative Large Serine Recombinase, Chain B, Domain 2"/>
    <property type="match status" value="1"/>
</dbReference>
<dbReference type="InterPro" id="IPR050639">
    <property type="entry name" value="SSR_resolvase"/>
</dbReference>
<evidence type="ECO:0000313" key="6">
    <source>
        <dbReference type="EMBL" id="MBC9714046.1"/>
    </source>
</evidence>
<dbReference type="SUPFAM" id="SSF53041">
    <property type="entry name" value="Resolvase-like"/>
    <property type="match status" value="1"/>
</dbReference>
<feature type="domain" description="Recombinase" evidence="5">
    <location>
        <begin position="182"/>
        <end position="312"/>
    </location>
</feature>
<dbReference type="InterPro" id="IPR036162">
    <property type="entry name" value="Resolvase-like_N_sf"/>
</dbReference>
<dbReference type="InterPro" id="IPR011109">
    <property type="entry name" value="DNA_bind_recombinase_dom"/>
</dbReference>
<dbReference type="InterPro" id="IPR006119">
    <property type="entry name" value="Resolv_N"/>
</dbReference>
<dbReference type="Proteomes" id="UP000642284">
    <property type="component" value="Unassembled WGS sequence"/>
</dbReference>
<evidence type="ECO:0000256" key="2">
    <source>
        <dbReference type="ARBA" id="ARBA00023172"/>
    </source>
</evidence>
<gene>
    <name evidence="6" type="ORF">H9Y04_15890</name>
</gene>
<dbReference type="PANTHER" id="PTHR30461:SF2">
    <property type="entry name" value="SERINE RECOMBINASE PINE-RELATED"/>
    <property type="match status" value="1"/>
</dbReference>
<comment type="caution">
    <text evidence="6">The sequence shown here is derived from an EMBL/GenBank/DDBJ whole genome shotgun (WGS) entry which is preliminary data.</text>
</comment>
<protein>
    <submittedName>
        <fullName evidence="6">Recombinase family protein</fullName>
    </submittedName>
</protein>
<evidence type="ECO:0000256" key="4">
    <source>
        <dbReference type="SAM" id="MobiDB-lite"/>
    </source>
</evidence>
<dbReference type="PANTHER" id="PTHR30461">
    <property type="entry name" value="DNA-INVERTASE FROM LAMBDOID PROPHAGE"/>
    <property type="match status" value="1"/>
</dbReference>